<dbReference type="InterPro" id="IPR011990">
    <property type="entry name" value="TPR-like_helical_dom_sf"/>
</dbReference>
<evidence type="ECO:0000313" key="5">
    <source>
        <dbReference type="Proteomes" id="UP001228690"/>
    </source>
</evidence>
<dbReference type="Pfam" id="PF13432">
    <property type="entry name" value="TPR_16"/>
    <property type="match status" value="1"/>
</dbReference>
<keyword evidence="2" id="KW-0802">TPR repeat</keyword>
<dbReference type="Gene3D" id="1.25.40.10">
    <property type="entry name" value="Tetratricopeptide repeat domain"/>
    <property type="match status" value="5"/>
</dbReference>
<dbReference type="InterPro" id="IPR051012">
    <property type="entry name" value="CellSynth/LPSAsmb/PSIAsmb"/>
</dbReference>
<dbReference type="PANTHER" id="PTHR45586">
    <property type="entry name" value="TPR REPEAT-CONTAINING PROTEIN PA4667"/>
    <property type="match status" value="1"/>
</dbReference>
<accession>A0ABY8MHB5</accession>
<name>A0ABY8MHB5_9SPIO</name>
<dbReference type="RefSeq" id="WP_326927587.1">
    <property type="nucleotide sequence ID" value="NZ_CP123443.1"/>
</dbReference>
<gene>
    <name evidence="4" type="ORF">P0082_00675</name>
</gene>
<evidence type="ECO:0000256" key="2">
    <source>
        <dbReference type="ARBA" id="ARBA00022803"/>
    </source>
</evidence>
<dbReference type="PANTHER" id="PTHR45586:SF1">
    <property type="entry name" value="LIPOPOLYSACCHARIDE ASSEMBLY PROTEIN B"/>
    <property type="match status" value="1"/>
</dbReference>
<evidence type="ECO:0000313" key="4">
    <source>
        <dbReference type="EMBL" id="WGK69404.1"/>
    </source>
</evidence>
<evidence type="ECO:0000256" key="3">
    <source>
        <dbReference type="SAM" id="MobiDB-lite"/>
    </source>
</evidence>
<feature type="region of interest" description="Disordered" evidence="3">
    <location>
        <begin position="1"/>
        <end position="25"/>
    </location>
</feature>
<dbReference type="EMBL" id="CP123443">
    <property type="protein sequence ID" value="WGK69404.1"/>
    <property type="molecule type" value="Genomic_DNA"/>
</dbReference>
<dbReference type="SMART" id="SM00028">
    <property type="entry name" value="TPR"/>
    <property type="match status" value="7"/>
</dbReference>
<keyword evidence="5" id="KW-1185">Reference proteome</keyword>
<dbReference type="Proteomes" id="UP001228690">
    <property type="component" value="Chromosome"/>
</dbReference>
<proteinExistence type="predicted"/>
<organism evidence="4 5">
    <name type="scientific">Candidatus Haliotispira prima</name>
    <dbReference type="NCBI Taxonomy" id="3034016"/>
    <lineage>
        <taxon>Bacteria</taxon>
        <taxon>Pseudomonadati</taxon>
        <taxon>Spirochaetota</taxon>
        <taxon>Spirochaetia</taxon>
        <taxon>Spirochaetales</taxon>
        <taxon>Spirochaetaceae</taxon>
        <taxon>Candidatus Haliotispira</taxon>
    </lineage>
</organism>
<dbReference type="InterPro" id="IPR019734">
    <property type="entry name" value="TPR_rpt"/>
</dbReference>
<sequence>MAAQLPGPGPVQPQNTGRGSGSGVLSGTELQSAAALLQEATLRLQQRQYEAVLESVGNYRLLYPEHHRMSEADFYRLIAVYHLGRTEEARSGFNSLLTSVPQDARRFGVFYWLGLCSYKLGELDTGYDIWLRQLTVRGADTADYSQQSYFGLAQILTERGDELNALRYFRLLQGSTRRRAGFAYGALALKRGLYRESYNAFSAYLIRKETETGPSRAQALFYQGQTAFFAGLLPQAKQSLDSVLRLYSRDERLFLAALVMRLRIALEEKDSDTARRFYDQALALEQRYRHGMKDWLNATELSLFVQEGYYPLVLKYMRGTLARSRSRTEREIARFNVALALAFLDVRQAVRSLKKLEKSFIPDIRERALFHAARLQVSFPLTRSEGLVYTEKYLREYPEGLYVKEAVRILLRIYRSDPERFWLQASVLLEERLEDPELPQEERARFFLYRAEMARQLGNENAALAYLYRSWKLTPQTLVGLQSYYRSGAIYFAQKKYIRALGYFREVQLQLGGLDFSSVKVQGEAEELAFYAALAVAQSYAGAGQAAEALRRFGQLIEESRETQQGRNVQQVRLQQGLVYFYRKAYGQAVDIFDLIISQGVFPANQPEALPDRYTPGLMALYWKGEALFRQGLFSAARQSFRRVNEIYPEALGANAYLRAALASKAAEDYESVIEDLEQALPFVGTNLSQLLNIDFNLVKYNLLLGRDTAAIRAAKDMLEAVPPAYDFLGEAFMEVAELYFNRGDLARSQEVLSMLEKEFIRGLPSRESRAGFRLELYLEEEKPDAPYSGGLIVDQALNANLKEDLFSFDAEQFLLRYGATRSNPLPGAGNYVGAGGTNAAALGGNIDFYVQSDGANTEENAVLSSSIFSALYLQGLIHAEEKNYLEACKYFLQYLKKDRLGPYAVSAVSGVLRLIPELNVARNTRLFALLRGANLGDALSSVLFVRYWSLQNDKAAKKRALEKIIRQTLSINARKEAMYHLAVYYRKRNDPERVEQLLLRLRNVKGGSPALDSENYWVGLANLELGRTAYQGGNFGDAKVFLQAITGQAQVERETLAEALYWLSGIAHFEGNAKEEEHYRQSLQNLAPGSEWLRKLN</sequence>
<keyword evidence="1" id="KW-0677">Repeat</keyword>
<reference evidence="4 5" key="1">
    <citation type="submission" date="2023-04" db="EMBL/GenBank/DDBJ databases">
        <title>Spirochaete genome identified in red abalone sample constitutes a novel genus.</title>
        <authorList>
            <person name="Sharma S.P."/>
            <person name="Purcell C.M."/>
            <person name="Hyde J.R."/>
            <person name="Severin A.J."/>
        </authorList>
    </citation>
    <scope>NUCLEOTIDE SEQUENCE [LARGE SCALE GENOMIC DNA]</scope>
    <source>
        <strain evidence="4 5">SP-2023</strain>
    </source>
</reference>
<protein>
    <submittedName>
        <fullName evidence="4">Tetratricopeptide repeat protein</fullName>
    </submittedName>
</protein>
<dbReference type="SUPFAM" id="SSF48452">
    <property type="entry name" value="TPR-like"/>
    <property type="match status" value="3"/>
</dbReference>
<evidence type="ECO:0000256" key="1">
    <source>
        <dbReference type="ARBA" id="ARBA00022737"/>
    </source>
</evidence>